<accession>A0A6I1Q2J0</accession>
<protein>
    <submittedName>
        <fullName evidence="1">Uncharacterized protein</fullName>
    </submittedName>
</protein>
<sequence>MRNFAFRIQRPKKSDSGEEEMGEFSASIDGFRLQEIARALEFRPGNTVYGSTGCGFLPAGGIG</sequence>
<keyword evidence="2" id="KW-1185">Reference proteome</keyword>
<proteinExistence type="predicted"/>
<evidence type="ECO:0000313" key="1">
    <source>
        <dbReference type="EMBL" id="MBB5429878.1"/>
    </source>
</evidence>
<dbReference type="RefSeq" id="WP_152855045.1">
    <property type="nucleotide sequence ID" value="NZ_JACHDD010000076.1"/>
</dbReference>
<reference evidence="1 2" key="1">
    <citation type="submission" date="2020-08" db="EMBL/GenBank/DDBJ databases">
        <title>Genomic Encyclopedia of Type Strains, Phase IV (KMG-V): Genome sequencing to study the core and pangenomes of soil and plant-associated prokaryotes.</title>
        <authorList>
            <person name="Whitman W."/>
        </authorList>
    </citation>
    <scope>NUCLEOTIDE SEQUENCE [LARGE SCALE GENOMIC DNA]</scope>
    <source>
        <strain evidence="1 2">JPY158</strain>
    </source>
</reference>
<evidence type="ECO:0000313" key="2">
    <source>
        <dbReference type="Proteomes" id="UP000592780"/>
    </source>
</evidence>
<name>A0A6I1Q2J0_PARAM</name>
<gene>
    <name evidence="1" type="ORF">HDG40_008081</name>
</gene>
<organism evidence="1 2">
    <name type="scientific">Paraburkholderia atlantica</name>
    <dbReference type="NCBI Taxonomy" id="2654982"/>
    <lineage>
        <taxon>Bacteria</taxon>
        <taxon>Pseudomonadati</taxon>
        <taxon>Pseudomonadota</taxon>
        <taxon>Betaproteobacteria</taxon>
        <taxon>Burkholderiales</taxon>
        <taxon>Burkholderiaceae</taxon>
        <taxon>Paraburkholderia</taxon>
    </lineage>
</organism>
<comment type="caution">
    <text evidence="1">The sequence shown here is derived from an EMBL/GenBank/DDBJ whole genome shotgun (WGS) entry which is preliminary data.</text>
</comment>
<dbReference type="EMBL" id="JACHDD010000076">
    <property type="protein sequence ID" value="MBB5429878.1"/>
    <property type="molecule type" value="Genomic_DNA"/>
</dbReference>
<dbReference type="Proteomes" id="UP000592780">
    <property type="component" value="Unassembled WGS sequence"/>
</dbReference>
<dbReference type="AlphaFoldDB" id="A0A6I1Q2J0"/>